<evidence type="ECO:0000313" key="2">
    <source>
        <dbReference type="EMBL" id="KAK4225765.1"/>
    </source>
</evidence>
<proteinExistence type="predicted"/>
<keyword evidence="3" id="KW-1185">Reference proteome</keyword>
<dbReference type="AlphaFoldDB" id="A0AAN7BLS2"/>
<gene>
    <name evidence="2" type="ORF">QBC38DRAFT_482232</name>
</gene>
<evidence type="ECO:0000256" key="1">
    <source>
        <dbReference type="SAM" id="MobiDB-lite"/>
    </source>
</evidence>
<dbReference type="EMBL" id="MU865360">
    <property type="protein sequence ID" value="KAK4225765.1"/>
    <property type="molecule type" value="Genomic_DNA"/>
</dbReference>
<organism evidence="2 3">
    <name type="scientific">Podospora fimiseda</name>
    <dbReference type="NCBI Taxonomy" id="252190"/>
    <lineage>
        <taxon>Eukaryota</taxon>
        <taxon>Fungi</taxon>
        <taxon>Dikarya</taxon>
        <taxon>Ascomycota</taxon>
        <taxon>Pezizomycotina</taxon>
        <taxon>Sordariomycetes</taxon>
        <taxon>Sordariomycetidae</taxon>
        <taxon>Sordariales</taxon>
        <taxon>Podosporaceae</taxon>
        <taxon>Podospora</taxon>
    </lineage>
</organism>
<sequence length="430" mass="47877">MNNAYRLPPPPPPSPPWMLNTTPARQQMPPPPRPGPLHLAPIATSSYPLQPPAESRTLTTFPTTSLPSPRILPVHSIRPFPVRYPKTSYDPPPEAIKTPEDAASRIPIPIQEKIQTNRWLCCQCLSSRPQKDQDPIGTIHIEGPPFPAHIGTENSYIYATCYRPECRHIKCVNCVLYAGPLCRDFTVKTGLIRTVGGLYCSPRYLDPVYWECLCGEWKRNKFTARASLLAGESCRNEQGCRFKWVGRGLLRGDSVVMNRYGQRLGSADQRMAFKDGPWDWQRRGLGDERCALVKGVREAMRRGGRRGEEMMMERKKVWKEGEVVPDYGYRRPPPLDENDARENDEYENSYLAGMPLEGSDKGKGKGDDREIVGDWNSHLLHFGMMIGSRGGDGGSVGVDSSVGGGGLFLGLGGGSSSFSSTLSHQSQMRM</sequence>
<feature type="compositionally biased region" description="Pro residues" evidence="1">
    <location>
        <begin position="7"/>
        <end position="16"/>
    </location>
</feature>
<protein>
    <submittedName>
        <fullName evidence="2">Uncharacterized protein</fullName>
    </submittedName>
</protein>
<dbReference type="Proteomes" id="UP001301958">
    <property type="component" value="Unassembled WGS sequence"/>
</dbReference>
<feature type="region of interest" description="Disordered" evidence="1">
    <location>
        <begin position="1"/>
        <end position="47"/>
    </location>
</feature>
<evidence type="ECO:0000313" key="3">
    <source>
        <dbReference type="Proteomes" id="UP001301958"/>
    </source>
</evidence>
<accession>A0AAN7BLS2</accession>
<reference evidence="2" key="1">
    <citation type="journal article" date="2023" name="Mol. Phylogenet. Evol.">
        <title>Genome-scale phylogeny and comparative genomics of the fungal order Sordariales.</title>
        <authorList>
            <person name="Hensen N."/>
            <person name="Bonometti L."/>
            <person name="Westerberg I."/>
            <person name="Brannstrom I.O."/>
            <person name="Guillou S."/>
            <person name="Cros-Aarteil S."/>
            <person name="Calhoun S."/>
            <person name="Haridas S."/>
            <person name="Kuo A."/>
            <person name="Mondo S."/>
            <person name="Pangilinan J."/>
            <person name="Riley R."/>
            <person name="LaButti K."/>
            <person name="Andreopoulos B."/>
            <person name="Lipzen A."/>
            <person name="Chen C."/>
            <person name="Yan M."/>
            <person name="Daum C."/>
            <person name="Ng V."/>
            <person name="Clum A."/>
            <person name="Steindorff A."/>
            <person name="Ohm R.A."/>
            <person name="Martin F."/>
            <person name="Silar P."/>
            <person name="Natvig D.O."/>
            <person name="Lalanne C."/>
            <person name="Gautier V."/>
            <person name="Ament-Velasquez S.L."/>
            <person name="Kruys A."/>
            <person name="Hutchinson M.I."/>
            <person name="Powell A.J."/>
            <person name="Barry K."/>
            <person name="Miller A.N."/>
            <person name="Grigoriev I.V."/>
            <person name="Debuchy R."/>
            <person name="Gladieux P."/>
            <person name="Hiltunen Thoren M."/>
            <person name="Johannesson H."/>
        </authorList>
    </citation>
    <scope>NUCLEOTIDE SEQUENCE</scope>
    <source>
        <strain evidence="2">CBS 990.96</strain>
    </source>
</reference>
<comment type="caution">
    <text evidence="2">The sequence shown here is derived from an EMBL/GenBank/DDBJ whole genome shotgun (WGS) entry which is preliminary data.</text>
</comment>
<name>A0AAN7BLS2_9PEZI</name>
<reference evidence="2" key="2">
    <citation type="submission" date="2023-05" db="EMBL/GenBank/DDBJ databases">
        <authorList>
            <consortium name="Lawrence Berkeley National Laboratory"/>
            <person name="Steindorff A."/>
            <person name="Hensen N."/>
            <person name="Bonometti L."/>
            <person name="Westerberg I."/>
            <person name="Brannstrom I.O."/>
            <person name="Guillou S."/>
            <person name="Cros-Aarteil S."/>
            <person name="Calhoun S."/>
            <person name="Haridas S."/>
            <person name="Kuo A."/>
            <person name="Mondo S."/>
            <person name="Pangilinan J."/>
            <person name="Riley R."/>
            <person name="Labutti K."/>
            <person name="Andreopoulos B."/>
            <person name="Lipzen A."/>
            <person name="Chen C."/>
            <person name="Yanf M."/>
            <person name="Daum C."/>
            <person name="Ng V."/>
            <person name="Clum A."/>
            <person name="Ohm R."/>
            <person name="Martin F."/>
            <person name="Silar P."/>
            <person name="Natvig D."/>
            <person name="Lalanne C."/>
            <person name="Gautier V."/>
            <person name="Ament-Velasquez S.L."/>
            <person name="Kruys A."/>
            <person name="Hutchinson M.I."/>
            <person name="Powell A.J."/>
            <person name="Barry K."/>
            <person name="Miller A.N."/>
            <person name="Grigoriev I.V."/>
            <person name="Debuchy R."/>
            <person name="Gladieux P."/>
            <person name="Thoren M.H."/>
            <person name="Johannesson H."/>
        </authorList>
    </citation>
    <scope>NUCLEOTIDE SEQUENCE</scope>
    <source>
        <strain evidence="2">CBS 990.96</strain>
    </source>
</reference>